<reference evidence="1 3" key="1">
    <citation type="journal article" date="2008" name="Science">
        <title>The Physcomitrella genome reveals evolutionary insights into the conquest of land by plants.</title>
        <authorList>
            <person name="Rensing S."/>
            <person name="Lang D."/>
            <person name="Zimmer A."/>
            <person name="Terry A."/>
            <person name="Salamov A."/>
            <person name="Shapiro H."/>
            <person name="Nishiyama T."/>
            <person name="Perroud P.-F."/>
            <person name="Lindquist E."/>
            <person name="Kamisugi Y."/>
            <person name="Tanahashi T."/>
            <person name="Sakakibara K."/>
            <person name="Fujita T."/>
            <person name="Oishi K."/>
            <person name="Shin-I T."/>
            <person name="Kuroki Y."/>
            <person name="Toyoda A."/>
            <person name="Suzuki Y."/>
            <person name="Hashimoto A."/>
            <person name="Yamaguchi K."/>
            <person name="Sugano A."/>
            <person name="Kohara Y."/>
            <person name="Fujiyama A."/>
            <person name="Anterola A."/>
            <person name="Aoki S."/>
            <person name="Ashton N."/>
            <person name="Barbazuk W.B."/>
            <person name="Barker E."/>
            <person name="Bennetzen J."/>
            <person name="Bezanilla M."/>
            <person name="Blankenship R."/>
            <person name="Cho S.H."/>
            <person name="Dutcher S."/>
            <person name="Estelle M."/>
            <person name="Fawcett J.A."/>
            <person name="Gundlach H."/>
            <person name="Hanada K."/>
            <person name="Heyl A."/>
            <person name="Hicks K.A."/>
            <person name="Hugh J."/>
            <person name="Lohr M."/>
            <person name="Mayer K."/>
            <person name="Melkozernov A."/>
            <person name="Murata T."/>
            <person name="Nelson D."/>
            <person name="Pils B."/>
            <person name="Prigge M."/>
            <person name="Reiss B."/>
            <person name="Renner T."/>
            <person name="Rombauts S."/>
            <person name="Rushton P."/>
            <person name="Sanderfoot A."/>
            <person name="Schween G."/>
            <person name="Shiu S.-H."/>
            <person name="Stueber K."/>
            <person name="Theodoulou F.L."/>
            <person name="Tu H."/>
            <person name="Van de Peer Y."/>
            <person name="Verrier P.J."/>
            <person name="Waters E."/>
            <person name="Wood A."/>
            <person name="Yang L."/>
            <person name="Cove D."/>
            <person name="Cuming A."/>
            <person name="Hasebe M."/>
            <person name="Lucas S."/>
            <person name="Mishler D.B."/>
            <person name="Reski R."/>
            <person name="Grigoriev I."/>
            <person name="Quatrano R.S."/>
            <person name="Boore J.L."/>
        </authorList>
    </citation>
    <scope>NUCLEOTIDE SEQUENCE [LARGE SCALE GENOMIC DNA]</scope>
    <source>
        <strain evidence="2 3">cv. Gransden 2004</strain>
    </source>
</reference>
<gene>
    <name evidence="1" type="ORF">PHYPA_025053</name>
</gene>
<proteinExistence type="predicted"/>
<accession>A0A2K1IV09</accession>
<dbReference type="Gramene" id="Pp3c20_12290V3.1">
    <property type="protein sequence ID" value="PAC:32945631.CDS.1"/>
    <property type="gene ID" value="Pp3c20_12290"/>
</dbReference>
<evidence type="ECO:0000313" key="1">
    <source>
        <dbReference type="EMBL" id="PNR33110.1"/>
    </source>
</evidence>
<evidence type="ECO:0000313" key="2">
    <source>
        <dbReference type="EnsemblPlants" id="PAC:32945631.CDS.1"/>
    </source>
</evidence>
<reference evidence="2" key="3">
    <citation type="submission" date="2020-12" db="UniProtKB">
        <authorList>
            <consortium name="EnsemblPlants"/>
        </authorList>
    </citation>
    <scope>IDENTIFICATION</scope>
</reference>
<keyword evidence="3" id="KW-1185">Reference proteome</keyword>
<dbReference type="AlphaFoldDB" id="A0A2K1IV09"/>
<dbReference type="PaxDb" id="3218-PP1S166_23V6.1"/>
<dbReference type="EnsemblPlants" id="Pp3c20_12290V3.1">
    <property type="protein sequence ID" value="PAC:32945631.CDS.1"/>
    <property type="gene ID" value="Pp3c20_12290"/>
</dbReference>
<sequence length="55" mass="6203">MKGWTLAMCKIWELTDLALIYCSILFPCGFSGPMQLQLWTPLSAVSCEKVFGNLF</sequence>
<dbReference type="Proteomes" id="UP000006727">
    <property type="component" value="Chromosome 20"/>
</dbReference>
<reference evidence="1 3" key="2">
    <citation type="journal article" date="2018" name="Plant J.">
        <title>The Physcomitrella patens chromosome-scale assembly reveals moss genome structure and evolution.</title>
        <authorList>
            <person name="Lang D."/>
            <person name="Ullrich K.K."/>
            <person name="Murat F."/>
            <person name="Fuchs J."/>
            <person name="Jenkins J."/>
            <person name="Haas F.B."/>
            <person name="Piednoel M."/>
            <person name="Gundlach H."/>
            <person name="Van Bel M."/>
            <person name="Meyberg R."/>
            <person name="Vives C."/>
            <person name="Morata J."/>
            <person name="Symeonidi A."/>
            <person name="Hiss M."/>
            <person name="Muchero W."/>
            <person name="Kamisugi Y."/>
            <person name="Saleh O."/>
            <person name="Blanc G."/>
            <person name="Decker E.L."/>
            <person name="van Gessel N."/>
            <person name="Grimwood J."/>
            <person name="Hayes R.D."/>
            <person name="Graham S.W."/>
            <person name="Gunter L.E."/>
            <person name="McDaniel S.F."/>
            <person name="Hoernstein S.N.W."/>
            <person name="Larsson A."/>
            <person name="Li F.W."/>
            <person name="Perroud P.F."/>
            <person name="Phillips J."/>
            <person name="Ranjan P."/>
            <person name="Rokshar D.S."/>
            <person name="Rothfels C.J."/>
            <person name="Schneider L."/>
            <person name="Shu S."/>
            <person name="Stevenson D.W."/>
            <person name="Thummler F."/>
            <person name="Tillich M."/>
            <person name="Villarreal Aguilar J.C."/>
            <person name="Widiez T."/>
            <person name="Wong G.K."/>
            <person name="Wymore A."/>
            <person name="Zhang Y."/>
            <person name="Zimmer A.D."/>
            <person name="Quatrano R.S."/>
            <person name="Mayer K.F.X."/>
            <person name="Goodstein D."/>
            <person name="Casacuberta J.M."/>
            <person name="Vandepoele K."/>
            <person name="Reski R."/>
            <person name="Cuming A.C."/>
            <person name="Tuskan G.A."/>
            <person name="Maumus F."/>
            <person name="Salse J."/>
            <person name="Schmutz J."/>
            <person name="Rensing S.A."/>
        </authorList>
    </citation>
    <scope>NUCLEOTIDE SEQUENCE [LARGE SCALE GENOMIC DNA]</scope>
    <source>
        <strain evidence="2 3">cv. Gransden 2004</strain>
    </source>
</reference>
<name>A0A2K1IV09_PHYPA</name>
<dbReference type="EnsemblPlants" id="Pp3c20_12290V3.2">
    <property type="protein sequence ID" value="PAC:32945632.CDS.1"/>
    <property type="gene ID" value="Pp3c20_12290"/>
</dbReference>
<organism evidence="1">
    <name type="scientific">Physcomitrium patens</name>
    <name type="common">Spreading-leaved earth moss</name>
    <name type="synonym">Physcomitrella patens</name>
    <dbReference type="NCBI Taxonomy" id="3218"/>
    <lineage>
        <taxon>Eukaryota</taxon>
        <taxon>Viridiplantae</taxon>
        <taxon>Streptophyta</taxon>
        <taxon>Embryophyta</taxon>
        <taxon>Bryophyta</taxon>
        <taxon>Bryophytina</taxon>
        <taxon>Bryopsida</taxon>
        <taxon>Funariidae</taxon>
        <taxon>Funariales</taxon>
        <taxon>Funariaceae</taxon>
        <taxon>Physcomitrium</taxon>
    </lineage>
</organism>
<evidence type="ECO:0000313" key="3">
    <source>
        <dbReference type="Proteomes" id="UP000006727"/>
    </source>
</evidence>
<dbReference type="InParanoid" id="A0A2K1IV09"/>
<protein>
    <submittedName>
        <fullName evidence="1 2">Uncharacterized protein</fullName>
    </submittedName>
</protein>
<dbReference type="EMBL" id="ABEU02000020">
    <property type="protein sequence ID" value="PNR33110.1"/>
    <property type="molecule type" value="Genomic_DNA"/>
</dbReference>
<dbReference type="Gramene" id="Pp3c20_12290V3.2">
    <property type="protein sequence ID" value="PAC:32945632.CDS.1"/>
    <property type="gene ID" value="Pp3c20_12290"/>
</dbReference>